<name>A0A7T4N9T8_9BURK</name>
<evidence type="ECO:0000313" key="3">
    <source>
        <dbReference type="Proteomes" id="UP000595610"/>
    </source>
</evidence>
<gene>
    <name evidence="2" type="ORF">I6I06_29155</name>
</gene>
<evidence type="ECO:0000313" key="2">
    <source>
        <dbReference type="EMBL" id="QQC67884.1"/>
    </source>
</evidence>
<dbReference type="KEGG" id="pgis:I6I06_29155"/>
<dbReference type="Proteomes" id="UP000595610">
    <property type="component" value="Plasmid unnamed"/>
</dbReference>
<dbReference type="AlphaFoldDB" id="A0A7T4N9T8"/>
<protein>
    <submittedName>
        <fullName evidence="2">Uncharacterized protein</fullName>
    </submittedName>
</protein>
<proteinExistence type="predicted"/>
<geneLocation type="plasmid" evidence="2 3">
    <name>unnamed</name>
</geneLocation>
<keyword evidence="3" id="KW-1185">Reference proteome</keyword>
<keyword evidence="2" id="KW-0614">Plasmid</keyword>
<accession>A0A7T4N9T8</accession>
<reference evidence="2 3" key="1">
    <citation type="submission" date="2020-12" db="EMBL/GenBank/DDBJ databases">
        <title>FDA dAtabase for Regulatory Grade micrObial Sequences (FDA-ARGOS): Supporting development and validation of Infectious Disease Dx tests.</title>
        <authorList>
            <person name="Nelson B."/>
            <person name="Plummer A."/>
            <person name="Tallon L."/>
            <person name="Sadzewicz L."/>
            <person name="Zhao X."/>
            <person name="Boylan J."/>
            <person name="Ott S."/>
            <person name="Bowen H."/>
            <person name="Vavikolanu K."/>
            <person name="Mehta A."/>
            <person name="Aluvathingal J."/>
            <person name="Nadendla S."/>
            <person name="Myers T."/>
            <person name="Yan Y."/>
            <person name="Sichtig H."/>
        </authorList>
    </citation>
    <scope>NUCLEOTIDE SEQUENCE [LARGE SCALE GENOMIC DNA]</scope>
    <source>
        <strain evidence="2 3">FDAARGOS_1049</strain>
        <plasmid evidence="2 3">unnamed</plasmid>
    </source>
</reference>
<dbReference type="RefSeq" id="WP_157004290.1">
    <property type="nucleotide sequence ID" value="NZ_CP066077.1"/>
</dbReference>
<dbReference type="EMBL" id="CP066077">
    <property type="protein sequence ID" value="QQC67884.1"/>
    <property type="molecule type" value="Genomic_DNA"/>
</dbReference>
<organism evidence="2 3">
    <name type="scientific">Paraburkholderia ginsengisoli</name>
    <dbReference type="NCBI Taxonomy" id="311231"/>
    <lineage>
        <taxon>Bacteria</taxon>
        <taxon>Pseudomonadati</taxon>
        <taxon>Pseudomonadota</taxon>
        <taxon>Betaproteobacteria</taxon>
        <taxon>Burkholderiales</taxon>
        <taxon>Burkholderiaceae</taxon>
        <taxon>Paraburkholderia</taxon>
    </lineage>
</organism>
<evidence type="ECO:0000256" key="1">
    <source>
        <dbReference type="SAM" id="MobiDB-lite"/>
    </source>
</evidence>
<sequence>MELLREVIQRCWYEETGNKLVALERLCVELQEELFRAGVVTDTPKPRALPPFTPPSRHDLRALAQHYHNDEAIQALIEEIWHARTFVLRVDELRLVVVRCWRAETDCDLVALEELRVRLEAEKARAGVIASAEPAQREQPGLTARIPLDLDGQPEQRRG</sequence>
<feature type="region of interest" description="Disordered" evidence="1">
    <location>
        <begin position="130"/>
        <end position="159"/>
    </location>
</feature>